<name>A0A1W0WVG7_HYPEX</name>
<evidence type="ECO:0000256" key="1">
    <source>
        <dbReference type="SAM" id="MobiDB-lite"/>
    </source>
</evidence>
<dbReference type="AlphaFoldDB" id="A0A1W0WVG7"/>
<dbReference type="EMBL" id="MTYJ01000042">
    <property type="protein sequence ID" value="OQV19195.1"/>
    <property type="molecule type" value="Genomic_DNA"/>
</dbReference>
<gene>
    <name evidence="2" type="ORF">BV898_06832</name>
</gene>
<protein>
    <submittedName>
        <fullName evidence="2">Uncharacterized protein</fullName>
    </submittedName>
</protein>
<dbReference type="OrthoDB" id="6086265at2759"/>
<feature type="region of interest" description="Disordered" evidence="1">
    <location>
        <begin position="147"/>
        <end position="213"/>
    </location>
</feature>
<dbReference type="InterPro" id="IPR028265">
    <property type="entry name" value="TTDN1/SICKLE"/>
</dbReference>
<feature type="compositionally biased region" description="Basic and acidic residues" evidence="1">
    <location>
        <begin position="203"/>
        <end position="213"/>
    </location>
</feature>
<organism evidence="2 3">
    <name type="scientific">Hypsibius exemplaris</name>
    <name type="common">Freshwater tardigrade</name>
    <dbReference type="NCBI Taxonomy" id="2072580"/>
    <lineage>
        <taxon>Eukaryota</taxon>
        <taxon>Metazoa</taxon>
        <taxon>Ecdysozoa</taxon>
        <taxon>Tardigrada</taxon>
        <taxon>Eutardigrada</taxon>
        <taxon>Parachela</taxon>
        <taxon>Hypsibioidea</taxon>
        <taxon>Hypsibiidae</taxon>
        <taxon>Hypsibius</taxon>
    </lineage>
</organism>
<feature type="compositionally biased region" description="Low complexity" evidence="1">
    <location>
        <begin position="60"/>
        <end position="72"/>
    </location>
</feature>
<comment type="caution">
    <text evidence="2">The sequence shown here is derived from an EMBL/GenBank/DDBJ whole genome shotgun (WGS) entry which is preliminary data.</text>
</comment>
<dbReference type="Proteomes" id="UP000192578">
    <property type="component" value="Unassembled WGS sequence"/>
</dbReference>
<evidence type="ECO:0000313" key="3">
    <source>
        <dbReference type="Proteomes" id="UP000192578"/>
    </source>
</evidence>
<feature type="region of interest" description="Disordered" evidence="1">
    <location>
        <begin position="1"/>
        <end position="76"/>
    </location>
</feature>
<dbReference type="Pfam" id="PF15502">
    <property type="entry name" value="MPLKIP"/>
    <property type="match status" value="1"/>
</dbReference>
<sequence length="213" mass="23049">MSNPNNGHNYHSAGPPPDFMEFGGPPGRRAHTGVFRRGFVNRARPDWQQGRGGFRPPRQPWQQHRQQAPYQGFRGGGPPHRGFRGRGGNNQHGGGGGAVQDIAAFFHPSMLEDPWAGINGRGCHPAPAVAVPLIQVEPDDPELQAIVKEMNNHKSDTEQTASHVQETSSAPAGETSMETGSAETAARGSKMDQSGSLMSDSWEPEKENETLEN</sequence>
<feature type="compositionally biased region" description="Polar residues" evidence="1">
    <location>
        <begin position="158"/>
        <end position="182"/>
    </location>
</feature>
<evidence type="ECO:0000313" key="2">
    <source>
        <dbReference type="EMBL" id="OQV19195.1"/>
    </source>
</evidence>
<keyword evidence="3" id="KW-1185">Reference proteome</keyword>
<reference evidence="3" key="1">
    <citation type="submission" date="2017-01" db="EMBL/GenBank/DDBJ databases">
        <title>Comparative genomics of anhydrobiosis in the tardigrade Hypsibius dujardini.</title>
        <authorList>
            <person name="Yoshida Y."/>
            <person name="Koutsovoulos G."/>
            <person name="Laetsch D."/>
            <person name="Stevens L."/>
            <person name="Kumar S."/>
            <person name="Horikawa D."/>
            <person name="Ishino K."/>
            <person name="Komine S."/>
            <person name="Tomita M."/>
            <person name="Blaxter M."/>
            <person name="Arakawa K."/>
        </authorList>
    </citation>
    <scope>NUCLEOTIDE SEQUENCE [LARGE SCALE GENOMIC DNA]</scope>
    <source>
        <strain evidence="3">Z151</strain>
    </source>
</reference>
<accession>A0A1W0WVG7</accession>
<proteinExistence type="predicted"/>